<organism evidence="1 2">
    <name type="scientific">Ornithinimicrobium faecis</name>
    <dbReference type="NCBI Taxonomy" id="2934158"/>
    <lineage>
        <taxon>Bacteria</taxon>
        <taxon>Bacillati</taxon>
        <taxon>Actinomycetota</taxon>
        <taxon>Actinomycetes</taxon>
        <taxon>Micrococcales</taxon>
        <taxon>Ornithinimicrobiaceae</taxon>
        <taxon>Ornithinimicrobium</taxon>
    </lineage>
</organism>
<dbReference type="Proteomes" id="UP001056455">
    <property type="component" value="Chromosome"/>
</dbReference>
<accession>A0ABY4YTE4</accession>
<dbReference type="RefSeq" id="WP_252593287.1">
    <property type="nucleotide sequence ID" value="NZ_CP099489.1"/>
</dbReference>
<gene>
    <name evidence="1" type="ORF">NF556_20975</name>
</gene>
<protein>
    <submittedName>
        <fullName evidence="1">Uncharacterized protein</fullName>
    </submittedName>
</protein>
<evidence type="ECO:0000313" key="1">
    <source>
        <dbReference type="EMBL" id="USQ80026.1"/>
    </source>
</evidence>
<keyword evidence="2" id="KW-1185">Reference proteome</keyword>
<dbReference type="EMBL" id="CP099489">
    <property type="protein sequence ID" value="USQ80026.1"/>
    <property type="molecule type" value="Genomic_DNA"/>
</dbReference>
<evidence type="ECO:0000313" key="2">
    <source>
        <dbReference type="Proteomes" id="UP001056455"/>
    </source>
</evidence>
<name>A0ABY4YTE4_9MICO</name>
<proteinExistence type="predicted"/>
<reference evidence="1" key="1">
    <citation type="submission" date="2022-06" db="EMBL/GenBank/DDBJ databases">
        <title>Ornithinimicrobium HY1793.</title>
        <authorList>
            <person name="Huang Y."/>
        </authorList>
    </citation>
    <scope>NUCLEOTIDE SEQUENCE</scope>
    <source>
        <strain evidence="1">HY1793</strain>
    </source>
</reference>
<sequence>MKPPVFELNLWCGTCPALFKKLNEPPIASLGLTNQRLNTGLDRIDDEVLRTYGNVLPKSVYTVLLLELTPQLVRPGTSSDYFSHEQVATWGVDPFVGAPEDPGTPYYRTFEAPVDDNRHLYGFVVPMVPPAWNDRERTPTT</sequence>